<dbReference type="AlphaFoldDB" id="A0A067LUL3"/>
<sequence>MTTMMSSLLLLLNYDTLSTIASKLSANTLLNLTLTCRTMQHFIIPEFLYARVCLSLKENTQPKLIQLESFYRSITADGSMAGDAVRHLELDAPPLYPRADTLELLQRALGKLLYLRKVVLSGALNAVGGSERPHRPHFDQDHQR</sequence>
<evidence type="ECO:0000256" key="1">
    <source>
        <dbReference type="SAM" id="SignalP"/>
    </source>
</evidence>
<keyword evidence="3" id="KW-1185">Reference proteome</keyword>
<dbReference type="InParanoid" id="A0A067LUL3"/>
<proteinExistence type="predicted"/>
<dbReference type="SUPFAM" id="SSF81383">
    <property type="entry name" value="F-box domain"/>
    <property type="match status" value="1"/>
</dbReference>
<gene>
    <name evidence="2" type="ORF">BOTBODRAFT_235086</name>
</gene>
<dbReference type="Proteomes" id="UP000027195">
    <property type="component" value="Unassembled WGS sequence"/>
</dbReference>
<reference evidence="3" key="1">
    <citation type="journal article" date="2014" name="Proc. Natl. Acad. Sci. U.S.A.">
        <title>Extensive sampling of basidiomycete genomes demonstrates inadequacy of the white-rot/brown-rot paradigm for wood decay fungi.</title>
        <authorList>
            <person name="Riley R."/>
            <person name="Salamov A.A."/>
            <person name="Brown D.W."/>
            <person name="Nagy L.G."/>
            <person name="Floudas D."/>
            <person name="Held B.W."/>
            <person name="Levasseur A."/>
            <person name="Lombard V."/>
            <person name="Morin E."/>
            <person name="Otillar R."/>
            <person name="Lindquist E.A."/>
            <person name="Sun H."/>
            <person name="LaButti K.M."/>
            <person name="Schmutz J."/>
            <person name="Jabbour D."/>
            <person name="Luo H."/>
            <person name="Baker S.E."/>
            <person name="Pisabarro A.G."/>
            <person name="Walton J.D."/>
            <person name="Blanchette R.A."/>
            <person name="Henrissat B."/>
            <person name="Martin F."/>
            <person name="Cullen D."/>
            <person name="Hibbett D.S."/>
            <person name="Grigoriev I.V."/>
        </authorList>
    </citation>
    <scope>NUCLEOTIDE SEQUENCE [LARGE SCALE GENOMIC DNA]</scope>
    <source>
        <strain evidence="3">FD-172 SS1</strain>
    </source>
</reference>
<feature type="chain" id="PRO_5001640751" description="F-box domain-containing protein" evidence="1">
    <location>
        <begin position="22"/>
        <end position="144"/>
    </location>
</feature>
<dbReference type="EMBL" id="KL198123">
    <property type="protein sequence ID" value="KDQ06799.1"/>
    <property type="molecule type" value="Genomic_DNA"/>
</dbReference>
<accession>A0A067LUL3</accession>
<name>A0A067LUL3_BOTB1</name>
<keyword evidence="1" id="KW-0732">Signal</keyword>
<protein>
    <recommendedName>
        <fullName evidence="4">F-box domain-containing protein</fullName>
    </recommendedName>
</protein>
<dbReference type="HOGENOM" id="CLU_1796145_0_0_1"/>
<feature type="signal peptide" evidence="1">
    <location>
        <begin position="1"/>
        <end position="21"/>
    </location>
</feature>
<organism evidence="2 3">
    <name type="scientific">Botryobasidium botryosum (strain FD-172 SS1)</name>
    <dbReference type="NCBI Taxonomy" id="930990"/>
    <lineage>
        <taxon>Eukaryota</taxon>
        <taxon>Fungi</taxon>
        <taxon>Dikarya</taxon>
        <taxon>Basidiomycota</taxon>
        <taxon>Agaricomycotina</taxon>
        <taxon>Agaricomycetes</taxon>
        <taxon>Cantharellales</taxon>
        <taxon>Botryobasidiaceae</taxon>
        <taxon>Botryobasidium</taxon>
    </lineage>
</organism>
<evidence type="ECO:0008006" key="4">
    <source>
        <dbReference type="Google" id="ProtNLM"/>
    </source>
</evidence>
<evidence type="ECO:0000313" key="2">
    <source>
        <dbReference type="EMBL" id="KDQ06799.1"/>
    </source>
</evidence>
<dbReference type="InterPro" id="IPR036047">
    <property type="entry name" value="F-box-like_dom_sf"/>
</dbReference>
<evidence type="ECO:0000313" key="3">
    <source>
        <dbReference type="Proteomes" id="UP000027195"/>
    </source>
</evidence>